<dbReference type="EMBL" id="FUYB01000003">
    <property type="protein sequence ID" value="SKA71478.1"/>
    <property type="molecule type" value="Genomic_DNA"/>
</dbReference>
<dbReference type="STRING" id="92487.SAMN02745130_00850"/>
<evidence type="ECO:0000313" key="1">
    <source>
        <dbReference type="EMBL" id="SKA71478.1"/>
    </source>
</evidence>
<reference evidence="1 2" key="1">
    <citation type="submission" date="2017-02" db="EMBL/GenBank/DDBJ databases">
        <authorList>
            <person name="Peterson S.W."/>
        </authorList>
    </citation>
    <scope>NUCLEOTIDE SEQUENCE [LARGE SCALE GENOMIC DNA]</scope>
    <source>
        <strain evidence="1 2">ATCC 49788</strain>
    </source>
</reference>
<dbReference type="InterPro" id="IPR007332">
    <property type="entry name" value="DUF411"/>
</dbReference>
<evidence type="ECO:0000313" key="2">
    <source>
        <dbReference type="Proteomes" id="UP000190460"/>
    </source>
</evidence>
<gene>
    <name evidence="1" type="ORF">SAMN02745130_00850</name>
</gene>
<keyword evidence="2" id="KW-1185">Reference proteome</keyword>
<dbReference type="Proteomes" id="UP000190460">
    <property type="component" value="Unassembled WGS sequence"/>
</dbReference>
<dbReference type="RefSeq" id="WP_078921344.1">
    <property type="nucleotide sequence ID" value="NZ_FUYB01000003.1"/>
</dbReference>
<dbReference type="InterPro" id="IPR036249">
    <property type="entry name" value="Thioredoxin-like_sf"/>
</dbReference>
<sequence length="170" mass="18203">MKKQWTLALIALVGGWVSLSAISLKAETQSEPVLSTAKATQVLPVVQVYKSASCGCCKVWIKHLEENGFSVQAQDVDNLLPYKEQAKLGAGMGSCHTAFVDGYAIEGHVPAWDIKRLLLEKPPISGLTVPRMPIGSPGMEVAGRPADAYQVLSYKEGETVGVFADYPAGK</sequence>
<name>A0A1T4W337_9GAMM</name>
<dbReference type="AlphaFoldDB" id="A0A1T4W337"/>
<accession>A0A1T4W337</accession>
<proteinExistence type="predicted"/>
<organism evidence="1 2">
    <name type="scientific">Thiothrix eikelboomii</name>
    <dbReference type="NCBI Taxonomy" id="92487"/>
    <lineage>
        <taxon>Bacteria</taxon>
        <taxon>Pseudomonadati</taxon>
        <taxon>Pseudomonadota</taxon>
        <taxon>Gammaproteobacteria</taxon>
        <taxon>Thiotrichales</taxon>
        <taxon>Thiotrichaceae</taxon>
        <taxon>Thiothrix</taxon>
    </lineage>
</organism>
<protein>
    <submittedName>
        <fullName evidence="1">Uncharacterized conserved protein</fullName>
    </submittedName>
</protein>
<dbReference type="OrthoDB" id="14727at2"/>
<dbReference type="Pfam" id="PF04214">
    <property type="entry name" value="DUF411"/>
    <property type="match status" value="1"/>
</dbReference>
<dbReference type="SUPFAM" id="SSF52833">
    <property type="entry name" value="Thioredoxin-like"/>
    <property type="match status" value="1"/>
</dbReference>